<sequence>MIRSSARTSSPTTRQQVQLCLGETGTPVGSLIYTRQGRRENSTFAYYDNWLANPNHFNVSADLQLTPGYQSHKAASAHDSVFHGAIADTAPDAWGRRVIARDHAKRRRADPGLPPLTELDYLLAVDDFSRVGALRLQDSSGQWQRTVEEGRRRTPPLIELEKTYRASRALESGQESAEDLRYLQGKGTSLGGMRPKCTMVDEDGWLAIGKFPSVGDGRSVTRGEVLALKLAEKAGIPAAPARIVQLGDTPIAVIRRFDRTTNNHRIPYQSAATLLQASREEDRSYTELVDALHTHAKNPTADIQQLWRRILFNLLITNVDDHLQNHGFLHVDNGHWRLAPAFDINPFPDRERESKTWLSEEDGPITDVHMLMARAPWFSLNDEQALQVLHEVHRAVSRWRQVALSPAVGLKSTELDDFAAAFEHEQMVAAATLLR</sequence>
<name>A0A3R8LLX3_9BURK</name>
<dbReference type="EMBL" id="RRUE01000002">
    <property type="protein sequence ID" value="RRN43737.1"/>
    <property type="molecule type" value="Genomic_DNA"/>
</dbReference>
<dbReference type="PANTHER" id="PTHR37419:SF8">
    <property type="entry name" value="TOXIN YJJJ"/>
    <property type="match status" value="1"/>
</dbReference>
<evidence type="ECO:0000256" key="2">
    <source>
        <dbReference type="ARBA" id="ARBA00022679"/>
    </source>
</evidence>
<evidence type="ECO:0000259" key="5">
    <source>
        <dbReference type="Pfam" id="PF13657"/>
    </source>
</evidence>
<keyword evidence="7" id="KW-1185">Reference proteome</keyword>
<organism evidence="6 7">
    <name type="scientific">Lautropia dentalis</name>
    <dbReference type="NCBI Taxonomy" id="2490857"/>
    <lineage>
        <taxon>Bacteria</taxon>
        <taxon>Pseudomonadati</taxon>
        <taxon>Pseudomonadota</taxon>
        <taxon>Betaproteobacteria</taxon>
        <taxon>Burkholderiales</taxon>
        <taxon>Burkholderiaceae</taxon>
        <taxon>Lautropia</taxon>
    </lineage>
</organism>
<dbReference type="InterPro" id="IPR012893">
    <property type="entry name" value="HipA-like_C"/>
</dbReference>
<evidence type="ECO:0000313" key="7">
    <source>
        <dbReference type="Proteomes" id="UP000270261"/>
    </source>
</evidence>
<protein>
    <submittedName>
        <fullName evidence="6">Type II toxin-antitoxin system HipA family toxin</fullName>
    </submittedName>
</protein>
<evidence type="ECO:0000259" key="4">
    <source>
        <dbReference type="Pfam" id="PF07804"/>
    </source>
</evidence>
<dbReference type="AlphaFoldDB" id="A0A3R8LLX3"/>
<proteinExistence type="inferred from homology"/>
<feature type="domain" description="HipA-like C-terminal" evidence="4">
    <location>
        <begin position="188"/>
        <end position="399"/>
    </location>
</feature>
<dbReference type="Pfam" id="PF13657">
    <property type="entry name" value="Couple_hipA"/>
    <property type="match status" value="1"/>
</dbReference>
<dbReference type="Proteomes" id="UP000270261">
    <property type="component" value="Unassembled WGS sequence"/>
</dbReference>
<keyword evidence="2" id="KW-0808">Transferase</keyword>
<dbReference type="Pfam" id="PF07804">
    <property type="entry name" value="HipA_C"/>
    <property type="match status" value="1"/>
</dbReference>
<dbReference type="Gene3D" id="1.10.1070.20">
    <property type="match status" value="1"/>
</dbReference>
<evidence type="ECO:0000256" key="1">
    <source>
        <dbReference type="ARBA" id="ARBA00010164"/>
    </source>
</evidence>
<comment type="caution">
    <text evidence="6">The sequence shown here is derived from an EMBL/GenBank/DDBJ whole genome shotgun (WGS) entry which is preliminary data.</text>
</comment>
<gene>
    <name evidence="6" type="ORF">EHV23_09970</name>
</gene>
<dbReference type="OrthoDB" id="9805913at2"/>
<dbReference type="GO" id="GO:0004674">
    <property type="term" value="F:protein serine/threonine kinase activity"/>
    <property type="evidence" value="ECO:0007669"/>
    <property type="project" value="TreeGrafter"/>
</dbReference>
<dbReference type="RefSeq" id="WP_125095941.1">
    <property type="nucleotide sequence ID" value="NZ_RRUE01000002.1"/>
</dbReference>
<dbReference type="GO" id="GO:0005829">
    <property type="term" value="C:cytosol"/>
    <property type="evidence" value="ECO:0007669"/>
    <property type="project" value="TreeGrafter"/>
</dbReference>
<dbReference type="InterPro" id="IPR017508">
    <property type="entry name" value="HipA_N1"/>
</dbReference>
<keyword evidence="3" id="KW-0418">Kinase</keyword>
<accession>A0A3R8LLX3</accession>
<reference evidence="6 7" key="1">
    <citation type="submission" date="2018-11" db="EMBL/GenBank/DDBJ databases">
        <title>Genome sequencing of Lautropia sp. KCOM 2505 (= ChDC F240).</title>
        <authorList>
            <person name="Kook J.-K."/>
            <person name="Park S.-N."/>
            <person name="Lim Y.K."/>
        </authorList>
    </citation>
    <scope>NUCLEOTIDE SEQUENCE [LARGE SCALE GENOMIC DNA]</scope>
    <source>
        <strain evidence="6 7">KCOM 2505</strain>
    </source>
</reference>
<dbReference type="PANTHER" id="PTHR37419">
    <property type="entry name" value="SERINE/THREONINE-PROTEIN KINASE TOXIN HIPA"/>
    <property type="match status" value="1"/>
</dbReference>
<evidence type="ECO:0000313" key="6">
    <source>
        <dbReference type="EMBL" id="RRN43737.1"/>
    </source>
</evidence>
<comment type="similarity">
    <text evidence="1">Belongs to the HipA Ser/Thr kinase family.</text>
</comment>
<evidence type="ECO:0000256" key="3">
    <source>
        <dbReference type="ARBA" id="ARBA00022777"/>
    </source>
</evidence>
<feature type="domain" description="HipA N-terminal subdomain 1" evidence="5">
    <location>
        <begin position="25"/>
        <end position="107"/>
    </location>
</feature>
<dbReference type="InterPro" id="IPR052028">
    <property type="entry name" value="HipA_Ser/Thr_kinase"/>
</dbReference>